<keyword evidence="5 6" id="KW-0472">Membrane</keyword>
<dbReference type="PANTHER" id="PTHR12668:SF53">
    <property type="entry name" value="TMEM14 PROTEIN HOMOLOG YJR085C"/>
    <property type="match status" value="1"/>
</dbReference>
<evidence type="ECO:0000313" key="7">
    <source>
        <dbReference type="EMBL" id="KAK7024879.1"/>
    </source>
</evidence>
<comment type="similarity">
    <text evidence="2">Belongs to the TMEM14 family.</text>
</comment>
<comment type="caution">
    <text evidence="7">The sequence shown here is derived from an EMBL/GenBank/DDBJ whole genome shotgun (WGS) entry which is preliminary data.</text>
</comment>
<gene>
    <name evidence="7" type="ORF">R3P38DRAFT_2951560</name>
</gene>
<dbReference type="Proteomes" id="UP001362999">
    <property type="component" value="Unassembled WGS sequence"/>
</dbReference>
<dbReference type="Gene3D" id="1.10.10.1740">
    <property type="entry name" value="Transmembrane protein 14-like"/>
    <property type="match status" value="1"/>
</dbReference>
<keyword evidence="4 6" id="KW-1133">Transmembrane helix</keyword>
<evidence type="ECO:0000256" key="4">
    <source>
        <dbReference type="ARBA" id="ARBA00022989"/>
    </source>
</evidence>
<proteinExistence type="inferred from homology"/>
<evidence type="ECO:0000256" key="1">
    <source>
        <dbReference type="ARBA" id="ARBA00004370"/>
    </source>
</evidence>
<feature type="transmembrane region" description="Helical" evidence="6">
    <location>
        <begin position="80"/>
        <end position="100"/>
    </location>
</feature>
<evidence type="ECO:0000313" key="8">
    <source>
        <dbReference type="Proteomes" id="UP001362999"/>
    </source>
</evidence>
<dbReference type="Pfam" id="PF03647">
    <property type="entry name" value="Tmemb_14"/>
    <property type="match status" value="1"/>
</dbReference>
<dbReference type="PANTHER" id="PTHR12668">
    <property type="entry name" value="TRANSMEMBRANE PROTEIN 14, 15"/>
    <property type="match status" value="1"/>
</dbReference>
<comment type="subcellular location">
    <subcellularLocation>
        <location evidence="1">Membrane</location>
    </subcellularLocation>
</comment>
<protein>
    <submittedName>
        <fullName evidence="7">Transmembrane proteins 14C-domain-containing protein</fullName>
    </submittedName>
</protein>
<dbReference type="InterPro" id="IPR044890">
    <property type="entry name" value="TMEM14_sf"/>
</dbReference>
<sequence length="104" mass="10712">MSAYPALTMGALCAFGGITGFMRTRSIPSLVAGVGVGAAYLWAGDRIRKGQPNGIEGALGASAVLLISSIPRITKGPVPLMLAVTATMSGAYYGNTLYAMRKED</sequence>
<evidence type="ECO:0000256" key="2">
    <source>
        <dbReference type="ARBA" id="ARBA00007590"/>
    </source>
</evidence>
<evidence type="ECO:0000256" key="5">
    <source>
        <dbReference type="ARBA" id="ARBA00023136"/>
    </source>
</evidence>
<feature type="transmembrane region" description="Helical" evidence="6">
    <location>
        <begin position="26"/>
        <end position="43"/>
    </location>
</feature>
<organism evidence="7 8">
    <name type="scientific">Favolaschia claudopus</name>
    <dbReference type="NCBI Taxonomy" id="2862362"/>
    <lineage>
        <taxon>Eukaryota</taxon>
        <taxon>Fungi</taxon>
        <taxon>Dikarya</taxon>
        <taxon>Basidiomycota</taxon>
        <taxon>Agaricomycotina</taxon>
        <taxon>Agaricomycetes</taxon>
        <taxon>Agaricomycetidae</taxon>
        <taxon>Agaricales</taxon>
        <taxon>Marasmiineae</taxon>
        <taxon>Mycenaceae</taxon>
        <taxon>Favolaschia</taxon>
    </lineage>
</organism>
<name>A0AAW0BEQ2_9AGAR</name>
<keyword evidence="8" id="KW-1185">Reference proteome</keyword>
<reference evidence="7 8" key="1">
    <citation type="journal article" date="2024" name="J Genomics">
        <title>Draft genome sequencing and assembly of Favolaschia claudopus CIRM-BRFM 2984 isolated from oak limbs.</title>
        <authorList>
            <person name="Navarro D."/>
            <person name="Drula E."/>
            <person name="Chaduli D."/>
            <person name="Cazenave R."/>
            <person name="Ahrendt S."/>
            <person name="Wang J."/>
            <person name="Lipzen A."/>
            <person name="Daum C."/>
            <person name="Barry K."/>
            <person name="Grigoriev I.V."/>
            <person name="Favel A."/>
            <person name="Rosso M.N."/>
            <person name="Martin F."/>
        </authorList>
    </citation>
    <scope>NUCLEOTIDE SEQUENCE [LARGE SCALE GENOMIC DNA]</scope>
    <source>
        <strain evidence="7 8">CIRM-BRFM 2984</strain>
    </source>
</reference>
<evidence type="ECO:0000256" key="6">
    <source>
        <dbReference type="SAM" id="Phobius"/>
    </source>
</evidence>
<evidence type="ECO:0000256" key="3">
    <source>
        <dbReference type="ARBA" id="ARBA00022692"/>
    </source>
</evidence>
<dbReference type="GO" id="GO:0016020">
    <property type="term" value="C:membrane"/>
    <property type="evidence" value="ECO:0007669"/>
    <property type="project" value="UniProtKB-SubCell"/>
</dbReference>
<dbReference type="InterPro" id="IPR005349">
    <property type="entry name" value="TMEM14"/>
</dbReference>
<keyword evidence="3 6" id="KW-0812">Transmembrane</keyword>
<dbReference type="EMBL" id="JAWWNJ010000034">
    <property type="protein sequence ID" value="KAK7024879.1"/>
    <property type="molecule type" value="Genomic_DNA"/>
</dbReference>
<accession>A0AAW0BEQ2</accession>
<dbReference type="AlphaFoldDB" id="A0AAW0BEQ2"/>